<dbReference type="Proteomes" id="UP000234333">
    <property type="component" value="Unassembled WGS sequence"/>
</dbReference>
<accession>A0A2H1IV53</accession>
<feature type="region of interest" description="Disordered" evidence="1">
    <location>
        <begin position="70"/>
        <end position="125"/>
    </location>
</feature>
<proteinExistence type="predicted"/>
<dbReference type="SUPFAM" id="SSF55469">
    <property type="entry name" value="FMN-dependent nitroreductase-like"/>
    <property type="match status" value="1"/>
</dbReference>
<dbReference type="Gene3D" id="3.40.109.10">
    <property type="entry name" value="NADH Oxidase"/>
    <property type="match status" value="1"/>
</dbReference>
<feature type="compositionally biased region" description="Basic residues" evidence="1">
    <location>
        <begin position="1"/>
        <end position="19"/>
    </location>
</feature>
<dbReference type="PANTHER" id="PTHR43821:SF1">
    <property type="entry name" value="NAD(P)H NITROREDUCTASE YDJA-RELATED"/>
    <property type="match status" value="1"/>
</dbReference>
<feature type="compositionally biased region" description="Low complexity" evidence="1">
    <location>
        <begin position="98"/>
        <end position="108"/>
    </location>
</feature>
<dbReference type="PANTHER" id="PTHR43821">
    <property type="entry name" value="NAD(P)H NITROREDUCTASE YDJA-RELATED"/>
    <property type="match status" value="1"/>
</dbReference>
<dbReference type="InterPro" id="IPR000415">
    <property type="entry name" value="Nitroreductase-like"/>
</dbReference>
<reference evidence="4" key="1">
    <citation type="submission" date="2017-03" db="EMBL/GenBank/DDBJ databases">
        <authorList>
            <person name="Monnet C."/>
        </authorList>
    </citation>
    <scope>NUCLEOTIDE SEQUENCE [LARGE SCALE GENOMIC DNA]</scope>
    <source>
        <strain evidence="4">CIP 102111</strain>
    </source>
</reference>
<evidence type="ECO:0000256" key="1">
    <source>
        <dbReference type="SAM" id="MobiDB-lite"/>
    </source>
</evidence>
<dbReference type="InterPro" id="IPR029479">
    <property type="entry name" value="Nitroreductase"/>
</dbReference>
<feature type="domain" description="Nitroreductase" evidence="2">
    <location>
        <begin position="136"/>
        <end position="286"/>
    </location>
</feature>
<organism evidence="3 4">
    <name type="scientific">Brevibacterium casei CIP 102111</name>
    <dbReference type="NCBI Taxonomy" id="1255625"/>
    <lineage>
        <taxon>Bacteria</taxon>
        <taxon>Bacillati</taxon>
        <taxon>Actinomycetota</taxon>
        <taxon>Actinomycetes</taxon>
        <taxon>Micrococcales</taxon>
        <taxon>Brevibacteriaceae</taxon>
        <taxon>Brevibacterium</taxon>
    </lineage>
</organism>
<gene>
    <name evidence="3" type="ORF">BC102111_01613</name>
</gene>
<evidence type="ECO:0000259" key="2">
    <source>
        <dbReference type="Pfam" id="PF00881"/>
    </source>
</evidence>
<sequence length="313" mass="33883">MGSRKKSGCAKKDKRRRKRERPDHERELTRAYFLDGETGPWAMKLAARESLTRLGAGAVEDDTVVGGAALGDGTSVGDETNVGDAAGGGFGTTGESPAAADGARLAPAKADRGRTGPDYSAPSSIDSLTDPVLHAIATRRSISKVGPETPSDSDLREIIRIISTVADHKALKPWRFLILRGDDRIRLGEALDEADGVTRKDGEVNMKPLRAELLLALVSSPTPHPKVPEWEQHATAAGAGHLLELALWQAGWGVMWRSGHLTNAPAVRRLHRLRDGELLMGWFYIGSVPERYRARLAAGTRPRPDPDQFLDTL</sequence>
<dbReference type="Pfam" id="PF00881">
    <property type="entry name" value="Nitroreductase"/>
    <property type="match status" value="1"/>
</dbReference>
<dbReference type="InterPro" id="IPR052530">
    <property type="entry name" value="NAD(P)H_nitroreductase"/>
</dbReference>
<name>A0A2H1IV53_9MICO</name>
<feature type="region of interest" description="Disordered" evidence="1">
    <location>
        <begin position="1"/>
        <end position="28"/>
    </location>
</feature>
<dbReference type="GeneID" id="99775539"/>
<dbReference type="AlphaFoldDB" id="A0A2H1IV53"/>
<dbReference type="GO" id="GO:0016491">
    <property type="term" value="F:oxidoreductase activity"/>
    <property type="evidence" value="ECO:0007669"/>
    <property type="project" value="InterPro"/>
</dbReference>
<dbReference type="RefSeq" id="WP_223290023.1">
    <property type="nucleotide sequence ID" value="NZ_FXZC01000003.1"/>
</dbReference>
<protein>
    <submittedName>
        <fullName evidence="3">Nitroreductase</fullName>
    </submittedName>
</protein>
<dbReference type="EMBL" id="FXZC01000003">
    <property type="protein sequence ID" value="SMX79038.1"/>
    <property type="molecule type" value="Genomic_DNA"/>
</dbReference>
<evidence type="ECO:0000313" key="3">
    <source>
        <dbReference type="EMBL" id="SMX79038.1"/>
    </source>
</evidence>
<evidence type="ECO:0000313" key="4">
    <source>
        <dbReference type="Proteomes" id="UP000234333"/>
    </source>
</evidence>